<sequence>MHSLNYKIKSKIVPVTAIPPCAGFPICPEMNRLSTLSNLPHGKVYHFGLPSKDDIKKLIVDRLCQKASNDCECECADSQLLSLISPTTPPTTTKPVEFEGWMSSEEIKKLVKETVKEALTIEKNKEKEAEYPVSSNLALGRPSMFHSYGVSENIQVITDGKICYDHSCCASTEYIYEPWWMIDLGKTQRISQINIRSYLMKEMFGAEIRLGDEKRFLENPTVGYVTSSP</sequence>
<evidence type="ECO:0000313" key="2">
    <source>
        <dbReference type="Proteomes" id="UP001158576"/>
    </source>
</evidence>
<dbReference type="PANTHER" id="PTHR45713:SF6">
    <property type="entry name" value="F5_8 TYPE C DOMAIN-CONTAINING PROTEIN"/>
    <property type="match status" value="1"/>
</dbReference>
<dbReference type="Pfam" id="PF22633">
    <property type="entry name" value="F5_F8_type_C_2"/>
    <property type="match status" value="1"/>
</dbReference>
<protein>
    <submittedName>
        <fullName evidence="1">Oidioi.mRNA.OKI2018_I69.chr2.g7806.t1.cds</fullName>
    </submittedName>
</protein>
<evidence type="ECO:0000313" key="1">
    <source>
        <dbReference type="EMBL" id="CAG5113716.1"/>
    </source>
</evidence>
<reference evidence="1 2" key="1">
    <citation type="submission" date="2021-04" db="EMBL/GenBank/DDBJ databases">
        <authorList>
            <person name="Bliznina A."/>
        </authorList>
    </citation>
    <scope>NUCLEOTIDE SEQUENCE [LARGE SCALE GENOMIC DNA]</scope>
</reference>
<dbReference type="InterPro" id="IPR051941">
    <property type="entry name" value="BG_Antigen-Binding_Lectin"/>
</dbReference>
<name>A0ABN7TAX2_OIKDI</name>
<gene>
    <name evidence="1" type="ORF">OKIOD_LOCUS16571</name>
</gene>
<dbReference type="Gene3D" id="2.60.120.260">
    <property type="entry name" value="Galactose-binding domain-like"/>
    <property type="match status" value="1"/>
</dbReference>
<dbReference type="SUPFAM" id="SSF49785">
    <property type="entry name" value="Galactose-binding domain-like"/>
    <property type="match status" value="1"/>
</dbReference>
<proteinExistence type="predicted"/>
<organism evidence="1 2">
    <name type="scientific">Oikopleura dioica</name>
    <name type="common">Tunicate</name>
    <dbReference type="NCBI Taxonomy" id="34765"/>
    <lineage>
        <taxon>Eukaryota</taxon>
        <taxon>Metazoa</taxon>
        <taxon>Chordata</taxon>
        <taxon>Tunicata</taxon>
        <taxon>Appendicularia</taxon>
        <taxon>Copelata</taxon>
        <taxon>Oikopleuridae</taxon>
        <taxon>Oikopleura</taxon>
    </lineage>
</organism>
<dbReference type="PANTHER" id="PTHR45713">
    <property type="entry name" value="FTP DOMAIN-CONTAINING PROTEIN"/>
    <property type="match status" value="1"/>
</dbReference>
<dbReference type="InterPro" id="IPR008979">
    <property type="entry name" value="Galactose-bd-like_sf"/>
</dbReference>
<accession>A0ABN7TAX2</accession>
<dbReference type="Proteomes" id="UP001158576">
    <property type="component" value="Chromosome 2"/>
</dbReference>
<keyword evidence="2" id="KW-1185">Reference proteome</keyword>
<dbReference type="EMBL" id="OU015567">
    <property type="protein sequence ID" value="CAG5113716.1"/>
    <property type="molecule type" value="Genomic_DNA"/>
</dbReference>